<reference evidence="1" key="1">
    <citation type="submission" date="2021-06" db="EMBL/GenBank/DDBJ databases">
        <authorList>
            <person name="Hodson N. C."/>
            <person name="Mongue J. A."/>
            <person name="Jaron S. K."/>
        </authorList>
    </citation>
    <scope>NUCLEOTIDE SEQUENCE</scope>
</reference>
<gene>
    <name evidence="1" type="ORF">AFUS01_LOCUS21846</name>
</gene>
<dbReference type="AlphaFoldDB" id="A0A8J2PDR2"/>
<protein>
    <submittedName>
        <fullName evidence="1">Uncharacterized protein</fullName>
    </submittedName>
</protein>
<accession>A0A8J2PDR2</accession>
<dbReference type="OrthoDB" id="10262646at2759"/>
<dbReference type="EMBL" id="CAJVCH010248468">
    <property type="protein sequence ID" value="CAG7733401.1"/>
    <property type="molecule type" value="Genomic_DNA"/>
</dbReference>
<feature type="non-terminal residue" evidence="1">
    <location>
        <position position="1"/>
    </location>
</feature>
<feature type="non-terminal residue" evidence="1">
    <location>
        <position position="47"/>
    </location>
</feature>
<sequence length="47" mass="5621">LQKNSPFREVFNLKIMQLKERGLNARYINIYKGRIIPKCLLNQNSRT</sequence>
<comment type="caution">
    <text evidence="1">The sequence shown here is derived from an EMBL/GenBank/DDBJ whole genome shotgun (WGS) entry which is preliminary data.</text>
</comment>
<keyword evidence="2" id="KW-1185">Reference proteome</keyword>
<organism evidence="1 2">
    <name type="scientific">Allacma fusca</name>
    <dbReference type="NCBI Taxonomy" id="39272"/>
    <lineage>
        <taxon>Eukaryota</taxon>
        <taxon>Metazoa</taxon>
        <taxon>Ecdysozoa</taxon>
        <taxon>Arthropoda</taxon>
        <taxon>Hexapoda</taxon>
        <taxon>Collembola</taxon>
        <taxon>Symphypleona</taxon>
        <taxon>Sminthuridae</taxon>
        <taxon>Allacma</taxon>
    </lineage>
</organism>
<evidence type="ECO:0000313" key="2">
    <source>
        <dbReference type="Proteomes" id="UP000708208"/>
    </source>
</evidence>
<proteinExistence type="predicted"/>
<name>A0A8J2PDR2_9HEXA</name>
<dbReference type="Proteomes" id="UP000708208">
    <property type="component" value="Unassembled WGS sequence"/>
</dbReference>
<evidence type="ECO:0000313" key="1">
    <source>
        <dbReference type="EMBL" id="CAG7733401.1"/>
    </source>
</evidence>